<dbReference type="AlphaFoldDB" id="A0A9P4NFC3"/>
<dbReference type="EMBL" id="MU007123">
    <property type="protein sequence ID" value="KAF2418904.1"/>
    <property type="molecule type" value="Genomic_DNA"/>
</dbReference>
<evidence type="ECO:0000313" key="2">
    <source>
        <dbReference type="Proteomes" id="UP000800235"/>
    </source>
</evidence>
<comment type="caution">
    <text evidence="1">The sequence shown here is derived from an EMBL/GenBank/DDBJ whole genome shotgun (WGS) entry which is preliminary data.</text>
</comment>
<proteinExistence type="predicted"/>
<dbReference type="Proteomes" id="UP000800235">
    <property type="component" value="Unassembled WGS sequence"/>
</dbReference>
<gene>
    <name evidence="1" type="ORF">EJ08DRAFT_47605</name>
</gene>
<organism evidence="1 2">
    <name type="scientific">Tothia fuscella</name>
    <dbReference type="NCBI Taxonomy" id="1048955"/>
    <lineage>
        <taxon>Eukaryota</taxon>
        <taxon>Fungi</taxon>
        <taxon>Dikarya</taxon>
        <taxon>Ascomycota</taxon>
        <taxon>Pezizomycotina</taxon>
        <taxon>Dothideomycetes</taxon>
        <taxon>Pleosporomycetidae</taxon>
        <taxon>Venturiales</taxon>
        <taxon>Cylindrosympodiaceae</taxon>
        <taxon>Tothia</taxon>
    </lineage>
</organism>
<keyword evidence="2" id="KW-1185">Reference proteome</keyword>
<accession>A0A9P4NFC3</accession>
<name>A0A9P4NFC3_9PEZI</name>
<evidence type="ECO:0000313" key="1">
    <source>
        <dbReference type="EMBL" id="KAF2418904.1"/>
    </source>
</evidence>
<sequence>MVMPSQVRKLFGKHTMGFKTPSKYPQANENNSILLRLAAYSASAHKAGTCHRNVQVMLLDTAITPHEADKDWTKRESGTIQKNVSVRIFRPLLVRDIYLIKHLSSHSRGIHQYQIGYWVYFHREEFRGLKNESYWRRQQTVLTICIGSLAVQY</sequence>
<protein>
    <submittedName>
        <fullName evidence="1">Uncharacterized protein</fullName>
    </submittedName>
</protein>
<reference evidence="1" key="1">
    <citation type="journal article" date="2020" name="Stud. Mycol.">
        <title>101 Dothideomycetes genomes: a test case for predicting lifestyles and emergence of pathogens.</title>
        <authorList>
            <person name="Haridas S."/>
            <person name="Albert R."/>
            <person name="Binder M."/>
            <person name="Bloem J."/>
            <person name="Labutti K."/>
            <person name="Salamov A."/>
            <person name="Andreopoulos B."/>
            <person name="Baker S."/>
            <person name="Barry K."/>
            <person name="Bills G."/>
            <person name="Bluhm B."/>
            <person name="Cannon C."/>
            <person name="Castanera R."/>
            <person name="Culley D."/>
            <person name="Daum C."/>
            <person name="Ezra D."/>
            <person name="Gonzalez J."/>
            <person name="Henrissat B."/>
            <person name="Kuo A."/>
            <person name="Liang C."/>
            <person name="Lipzen A."/>
            <person name="Lutzoni F."/>
            <person name="Magnuson J."/>
            <person name="Mondo S."/>
            <person name="Nolan M."/>
            <person name="Ohm R."/>
            <person name="Pangilinan J."/>
            <person name="Park H.-J."/>
            <person name="Ramirez L."/>
            <person name="Alfaro M."/>
            <person name="Sun H."/>
            <person name="Tritt A."/>
            <person name="Yoshinaga Y."/>
            <person name="Zwiers L.-H."/>
            <person name="Turgeon B."/>
            <person name="Goodwin S."/>
            <person name="Spatafora J."/>
            <person name="Crous P."/>
            <person name="Grigoriev I."/>
        </authorList>
    </citation>
    <scope>NUCLEOTIDE SEQUENCE</scope>
    <source>
        <strain evidence="1">CBS 130266</strain>
    </source>
</reference>